<reference evidence="2 3" key="1">
    <citation type="submission" date="2016-06" db="EMBL/GenBank/DDBJ databases">
        <title>Gene turnover analysis identifies the evolutionary adaptation of the extremophile Acidithiobacillus caldus.</title>
        <authorList>
            <person name="Zhang X."/>
        </authorList>
    </citation>
    <scope>NUCLEOTIDE SEQUENCE [LARGE SCALE GENOMIC DNA]</scope>
    <source>
        <strain evidence="2 3">DX</strain>
    </source>
</reference>
<evidence type="ECO:0000313" key="3">
    <source>
        <dbReference type="Proteomes" id="UP000175616"/>
    </source>
</evidence>
<dbReference type="AlphaFoldDB" id="A0A1E7YL78"/>
<protein>
    <submittedName>
        <fullName evidence="2">Uncharacterized protein</fullName>
    </submittedName>
</protein>
<evidence type="ECO:0000256" key="1">
    <source>
        <dbReference type="SAM" id="Coils"/>
    </source>
</evidence>
<feature type="coiled-coil region" evidence="1">
    <location>
        <begin position="11"/>
        <end position="49"/>
    </location>
</feature>
<evidence type="ECO:0000313" key="2">
    <source>
        <dbReference type="EMBL" id="OFC30835.1"/>
    </source>
</evidence>
<dbReference type="Proteomes" id="UP000175616">
    <property type="component" value="Unassembled WGS sequence"/>
</dbReference>
<keyword evidence="1" id="KW-0175">Coiled coil</keyword>
<proteinExistence type="predicted"/>
<sequence length="122" mass="13956">MSKSLERKRHRRTAEERLADLEAKRQQTEAKLREQLAKIDEQKRRLAQSPAVRKTQVENQKRFERAVQKLAPDLDHRHFIAIIADAVDGGFDADALAERGEALLAEHGKSRRGRRPRSAVGL</sequence>
<accession>A0A1E7YL78</accession>
<name>A0A1E7YL78_9PROT</name>
<dbReference type="EMBL" id="LZYE01000296">
    <property type="protein sequence ID" value="OFC30835.1"/>
    <property type="molecule type" value="Genomic_DNA"/>
</dbReference>
<organism evidence="2 3">
    <name type="scientific">Acidithiobacillus caldus</name>
    <dbReference type="NCBI Taxonomy" id="33059"/>
    <lineage>
        <taxon>Bacteria</taxon>
        <taxon>Pseudomonadati</taxon>
        <taxon>Pseudomonadota</taxon>
        <taxon>Acidithiobacillia</taxon>
        <taxon>Acidithiobacillales</taxon>
        <taxon>Acidithiobacillaceae</taxon>
        <taxon>Acidithiobacillus</taxon>
    </lineage>
</organism>
<gene>
    <name evidence="2" type="ORF">BAE27_10995</name>
</gene>
<comment type="caution">
    <text evidence="2">The sequence shown here is derived from an EMBL/GenBank/DDBJ whole genome shotgun (WGS) entry which is preliminary data.</text>
</comment>